<name>A0A5B7DRH8_PORTR</name>
<dbReference type="Proteomes" id="UP000324222">
    <property type="component" value="Unassembled WGS sequence"/>
</dbReference>
<sequence length="105" mass="11631">MSCLGLQKHTANSSGSSLKDSCFASLYHVQSEDKYPHSEIDMLQMLGHKALVIPEGQIPALNYHIVTALPRNLLIASLKKKNQVPEALLKQETKPKKKSSGCPYR</sequence>
<proteinExistence type="predicted"/>
<reference evidence="1 2" key="1">
    <citation type="submission" date="2019-05" db="EMBL/GenBank/DDBJ databases">
        <title>Another draft genome of Portunus trituberculatus and its Hox gene families provides insights of decapod evolution.</title>
        <authorList>
            <person name="Jeong J.-H."/>
            <person name="Song I."/>
            <person name="Kim S."/>
            <person name="Choi T."/>
            <person name="Kim D."/>
            <person name="Ryu S."/>
            <person name="Kim W."/>
        </authorList>
    </citation>
    <scope>NUCLEOTIDE SEQUENCE [LARGE SCALE GENOMIC DNA]</scope>
    <source>
        <tissue evidence="1">Muscle</tissue>
    </source>
</reference>
<comment type="caution">
    <text evidence="1">The sequence shown here is derived from an EMBL/GenBank/DDBJ whole genome shotgun (WGS) entry which is preliminary data.</text>
</comment>
<protein>
    <submittedName>
        <fullName evidence="1">Uncharacterized protein</fullName>
    </submittedName>
</protein>
<gene>
    <name evidence="1" type="ORF">E2C01_017382</name>
</gene>
<organism evidence="1 2">
    <name type="scientific">Portunus trituberculatus</name>
    <name type="common">Swimming crab</name>
    <name type="synonym">Neptunus trituberculatus</name>
    <dbReference type="NCBI Taxonomy" id="210409"/>
    <lineage>
        <taxon>Eukaryota</taxon>
        <taxon>Metazoa</taxon>
        <taxon>Ecdysozoa</taxon>
        <taxon>Arthropoda</taxon>
        <taxon>Crustacea</taxon>
        <taxon>Multicrustacea</taxon>
        <taxon>Malacostraca</taxon>
        <taxon>Eumalacostraca</taxon>
        <taxon>Eucarida</taxon>
        <taxon>Decapoda</taxon>
        <taxon>Pleocyemata</taxon>
        <taxon>Brachyura</taxon>
        <taxon>Eubrachyura</taxon>
        <taxon>Portunoidea</taxon>
        <taxon>Portunidae</taxon>
        <taxon>Portuninae</taxon>
        <taxon>Portunus</taxon>
    </lineage>
</organism>
<keyword evidence="2" id="KW-1185">Reference proteome</keyword>
<evidence type="ECO:0000313" key="2">
    <source>
        <dbReference type="Proteomes" id="UP000324222"/>
    </source>
</evidence>
<dbReference type="EMBL" id="VSRR010001314">
    <property type="protein sequence ID" value="MPC24302.1"/>
    <property type="molecule type" value="Genomic_DNA"/>
</dbReference>
<evidence type="ECO:0000313" key="1">
    <source>
        <dbReference type="EMBL" id="MPC24302.1"/>
    </source>
</evidence>
<dbReference type="AlphaFoldDB" id="A0A5B7DRH8"/>
<accession>A0A5B7DRH8</accession>